<dbReference type="Proteomes" id="UP000179014">
    <property type="component" value="Unassembled WGS sequence"/>
</dbReference>
<evidence type="ECO:0000256" key="1">
    <source>
        <dbReference type="SAM" id="Phobius"/>
    </source>
</evidence>
<gene>
    <name evidence="2" type="ORF">A2118_00285</name>
</gene>
<keyword evidence="1" id="KW-0812">Transmembrane</keyword>
<sequence>METFEETIIERPKQKRDWWKRKRAFDLWSIPHFLFGILTALTSSLIGIPLPNALILTIVLAILWEWYEKLIGIKETILNIISDFILPIVAFTATALVLRTYSFHPEDLLVVTSAVLFLYIFTNLSGWLAYRRRKREFMR</sequence>
<organism evidence="2 3">
    <name type="scientific">Candidatus Kaiserbacteria bacterium GWA2_50_9</name>
    <dbReference type="NCBI Taxonomy" id="1798474"/>
    <lineage>
        <taxon>Bacteria</taxon>
        <taxon>Candidatus Kaiseribacteriota</taxon>
    </lineage>
</organism>
<feature type="transmembrane region" description="Helical" evidence="1">
    <location>
        <begin position="24"/>
        <end position="42"/>
    </location>
</feature>
<protein>
    <submittedName>
        <fullName evidence="2">Uncharacterized protein</fullName>
    </submittedName>
</protein>
<name>A0A1F6BW77_9BACT</name>
<feature type="transmembrane region" description="Helical" evidence="1">
    <location>
        <begin position="79"/>
        <end position="102"/>
    </location>
</feature>
<dbReference type="STRING" id="1798474.A2118_00285"/>
<keyword evidence="1" id="KW-0472">Membrane</keyword>
<reference evidence="2 3" key="1">
    <citation type="journal article" date="2016" name="Nat. Commun.">
        <title>Thousands of microbial genomes shed light on interconnected biogeochemical processes in an aquifer system.</title>
        <authorList>
            <person name="Anantharaman K."/>
            <person name="Brown C.T."/>
            <person name="Hug L.A."/>
            <person name="Sharon I."/>
            <person name="Castelle C.J."/>
            <person name="Probst A.J."/>
            <person name="Thomas B.C."/>
            <person name="Singh A."/>
            <person name="Wilkins M.J."/>
            <person name="Karaoz U."/>
            <person name="Brodie E.L."/>
            <person name="Williams K.H."/>
            <person name="Hubbard S.S."/>
            <person name="Banfield J.F."/>
        </authorList>
    </citation>
    <scope>NUCLEOTIDE SEQUENCE [LARGE SCALE GENOMIC DNA]</scope>
</reference>
<feature type="transmembrane region" description="Helical" evidence="1">
    <location>
        <begin position="108"/>
        <end position="130"/>
    </location>
</feature>
<evidence type="ECO:0000313" key="3">
    <source>
        <dbReference type="Proteomes" id="UP000179014"/>
    </source>
</evidence>
<feature type="transmembrane region" description="Helical" evidence="1">
    <location>
        <begin position="48"/>
        <end position="67"/>
    </location>
</feature>
<dbReference type="AlphaFoldDB" id="A0A1F6BW77"/>
<keyword evidence="1" id="KW-1133">Transmembrane helix</keyword>
<evidence type="ECO:0000313" key="2">
    <source>
        <dbReference type="EMBL" id="OGG41181.1"/>
    </source>
</evidence>
<comment type="caution">
    <text evidence="2">The sequence shown here is derived from an EMBL/GenBank/DDBJ whole genome shotgun (WGS) entry which is preliminary data.</text>
</comment>
<proteinExistence type="predicted"/>
<accession>A0A1F6BW77</accession>
<dbReference type="EMBL" id="MFKN01000008">
    <property type="protein sequence ID" value="OGG41181.1"/>
    <property type="molecule type" value="Genomic_DNA"/>
</dbReference>